<sequence length="430" mass="47453">MSSTTNADAAAAITARRRKYFETDPRRFKFHKHLASGGNGDTYVFCELDDRGVERRKFVAKYSTSGPRSLNQLSNEIRIAQKLYGAMHIAQPIVEDGGMRTLRRGGGGGGAGTGAASSLPPEDRDVLMTEYLAGLTLQQFIDNARKYDVVPNRVLWMIFLCLTRMVIAMAYPPNKPYGAATEDPTVETIPQIRTDTSETGKGTTSAESLTEQLGALSVKGPKDRTGAPAENTTKDNTAAAGSSKSDDIPETEPTTRPAAEPTDKDYQIFHGDMDNLNNFVFGDYDPDEHWLVPILKAIDFGLAVDQIGTRLEGRMLPFVSPGTFTQANIYDIGRAIQRVYNHHDSPDPPAIRFPNLDQDLYQLAARCASRDHTQRPSLAELVRTVEHNVNTKTGPEHFLGKPYAWYEETETLRGYIWDVLLSPAQKGLAP</sequence>
<reference evidence="2" key="1">
    <citation type="submission" date="2023-10" db="EMBL/GenBank/DDBJ databases">
        <authorList>
            <person name="Hackl T."/>
        </authorList>
    </citation>
    <scope>NUCLEOTIDE SEQUENCE</scope>
</reference>
<feature type="compositionally biased region" description="Polar residues" evidence="1">
    <location>
        <begin position="191"/>
        <end position="211"/>
    </location>
</feature>
<feature type="compositionally biased region" description="Polar residues" evidence="1">
    <location>
        <begin position="230"/>
        <end position="243"/>
    </location>
</feature>
<accession>A0AAI8VFB9</accession>
<protein>
    <submittedName>
        <fullName evidence="2">Uu.00g112520.m01.CDS01</fullName>
    </submittedName>
</protein>
<gene>
    <name evidence="2" type="ORF">KHLLAP_LOCUS4326</name>
</gene>
<dbReference type="InterPro" id="IPR011009">
    <property type="entry name" value="Kinase-like_dom_sf"/>
</dbReference>
<name>A0AAI8VFB9_9PEZI</name>
<dbReference type="Proteomes" id="UP001295740">
    <property type="component" value="Unassembled WGS sequence"/>
</dbReference>
<keyword evidence="3" id="KW-1185">Reference proteome</keyword>
<proteinExistence type="predicted"/>
<evidence type="ECO:0000313" key="2">
    <source>
        <dbReference type="EMBL" id="CAJ2503858.1"/>
    </source>
</evidence>
<feature type="region of interest" description="Disordered" evidence="1">
    <location>
        <begin position="177"/>
        <end position="263"/>
    </location>
</feature>
<evidence type="ECO:0000256" key="1">
    <source>
        <dbReference type="SAM" id="MobiDB-lite"/>
    </source>
</evidence>
<dbReference type="SUPFAM" id="SSF56112">
    <property type="entry name" value="Protein kinase-like (PK-like)"/>
    <property type="match status" value="2"/>
</dbReference>
<evidence type="ECO:0000313" key="3">
    <source>
        <dbReference type="Proteomes" id="UP001295740"/>
    </source>
</evidence>
<dbReference type="AlphaFoldDB" id="A0AAI8VFB9"/>
<organism evidence="2 3">
    <name type="scientific">Anthostomella pinea</name>
    <dbReference type="NCBI Taxonomy" id="933095"/>
    <lineage>
        <taxon>Eukaryota</taxon>
        <taxon>Fungi</taxon>
        <taxon>Dikarya</taxon>
        <taxon>Ascomycota</taxon>
        <taxon>Pezizomycotina</taxon>
        <taxon>Sordariomycetes</taxon>
        <taxon>Xylariomycetidae</taxon>
        <taxon>Xylariales</taxon>
        <taxon>Xylariaceae</taxon>
        <taxon>Anthostomella</taxon>
    </lineage>
</organism>
<feature type="compositionally biased region" description="Low complexity" evidence="1">
    <location>
        <begin position="251"/>
        <end position="260"/>
    </location>
</feature>
<comment type="caution">
    <text evidence="2">The sequence shown here is derived from an EMBL/GenBank/DDBJ whole genome shotgun (WGS) entry which is preliminary data.</text>
</comment>
<dbReference type="EMBL" id="CAUWAG010000006">
    <property type="protein sequence ID" value="CAJ2503858.1"/>
    <property type="molecule type" value="Genomic_DNA"/>
</dbReference>